<evidence type="ECO:0000313" key="1">
    <source>
        <dbReference type="EMBL" id="AIY90144.1"/>
    </source>
</evidence>
<dbReference type="InterPro" id="IPR012675">
    <property type="entry name" value="Beta-grasp_dom_sf"/>
</dbReference>
<name>A0A0A7GDP4_GEOAI</name>
<dbReference type="KEGG" id="gac:GACE_1100"/>
<gene>
    <name evidence="1" type="ORF">GACE_1100</name>
</gene>
<dbReference type="InterPro" id="IPR010038">
    <property type="entry name" value="MoaD_arc-typ"/>
</dbReference>
<dbReference type="RefSeq" id="WP_048091823.1">
    <property type="nucleotide sequence ID" value="NZ_CP009552.1"/>
</dbReference>
<protein>
    <submittedName>
        <fullName evidence="1">Molybdopterin biosynthesis protein</fullName>
    </submittedName>
</protein>
<dbReference type="eggNOG" id="arCOG00536">
    <property type="taxonomic scope" value="Archaea"/>
</dbReference>
<proteinExistence type="predicted"/>
<dbReference type="Pfam" id="PF02597">
    <property type="entry name" value="ThiS"/>
    <property type="match status" value="1"/>
</dbReference>
<dbReference type="GeneID" id="24797686"/>
<dbReference type="InterPro" id="IPR052045">
    <property type="entry name" value="Sulfur_Carrier/Prot_Modifier"/>
</dbReference>
<dbReference type="PANTHER" id="PTHR38031:SF1">
    <property type="entry name" value="SULFUR CARRIER PROTEIN CYSO"/>
    <property type="match status" value="1"/>
</dbReference>
<dbReference type="HOGENOM" id="CLU_114601_1_0_2"/>
<dbReference type="EMBL" id="CP009552">
    <property type="protein sequence ID" value="AIY90144.1"/>
    <property type="molecule type" value="Genomic_DNA"/>
</dbReference>
<dbReference type="Proteomes" id="UP000030624">
    <property type="component" value="Chromosome"/>
</dbReference>
<dbReference type="SUPFAM" id="SSF54285">
    <property type="entry name" value="MoaD/ThiS"/>
    <property type="match status" value="1"/>
</dbReference>
<dbReference type="AlphaFoldDB" id="A0A0A7GDP4"/>
<dbReference type="PANTHER" id="PTHR38031">
    <property type="entry name" value="SULFUR CARRIER PROTEIN SLR0821-RELATED"/>
    <property type="match status" value="1"/>
</dbReference>
<dbReference type="InterPro" id="IPR016155">
    <property type="entry name" value="Mopterin_synth/thiamin_S_b"/>
</dbReference>
<dbReference type="Gene3D" id="3.10.20.30">
    <property type="match status" value="1"/>
</dbReference>
<reference evidence="1 2" key="1">
    <citation type="journal article" date="2015" name="Appl. Environ. Microbiol.">
        <title>The Geoglobus acetivorans genome: Fe(III) reduction, acetate utilization, autotrophic growth, and degradation of aromatic compounds in a hyperthermophilic archaeon.</title>
        <authorList>
            <person name="Mardanov A.V."/>
            <person name="Slododkina G.B."/>
            <person name="Slobodkin A.I."/>
            <person name="Beletsky A.V."/>
            <person name="Gavrilov S.N."/>
            <person name="Kublanov I.V."/>
            <person name="Bonch-Osmolovskaya E.A."/>
            <person name="Skryabin K.G."/>
            <person name="Ravin N.V."/>
        </authorList>
    </citation>
    <scope>NUCLEOTIDE SEQUENCE [LARGE SCALE GENOMIC DNA]</scope>
    <source>
        <strain evidence="1 2">SBH6</strain>
    </source>
</reference>
<sequence>MIKVKFPTVFVQITGKRRIEVDGVTTVSQLLEKLFDEYPQLKERLIKDGDLSPFINIFVNGEDIRFLNGLDTEIKDGDEVAFIPAISGG</sequence>
<accession>A0A0A7GDP4</accession>
<dbReference type="InterPro" id="IPR003749">
    <property type="entry name" value="ThiS/MoaD-like"/>
</dbReference>
<dbReference type="NCBIfam" id="TIGR01687">
    <property type="entry name" value="moaD_arch"/>
    <property type="match status" value="1"/>
</dbReference>
<dbReference type="InterPro" id="IPR054834">
    <property type="entry name" value="SAMP1_3"/>
</dbReference>
<organism evidence="1 2">
    <name type="scientific">Geoglobus acetivorans</name>
    <dbReference type="NCBI Taxonomy" id="565033"/>
    <lineage>
        <taxon>Archaea</taxon>
        <taxon>Methanobacteriati</taxon>
        <taxon>Methanobacteriota</taxon>
        <taxon>Archaeoglobi</taxon>
        <taxon>Archaeoglobales</taxon>
        <taxon>Archaeoglobaceae</taxon>
        <taxon>Geoglobus</taxon>
    </lineage>
</organism>
<dbReference type="STRING" id="565033.GACE_1100"/>
<dbReference type="NCBIfam" id="NF041918">
    <property type="entry name" value="SAMP1"/>
    <property type="match status" value="1"/>
</dbReference>
<evidence type="ECO:0000313" key="2">
    <source>
        <dbReference type="Proteomes" id="UP000030624"/>
    </source>
</evidence>